<evidence type="ECO:0000256" key="3">
    <source>
        <dbReference type="ARBA" id="ARBA00022630"/>
    </source>
</evidence>
<feature type="active site" description="Proton donor" evidence="9">
    <location>
        <position position="93"/>
    </location>
</feature>
<proteinExistence type="inferred from homology"/>
<dbReference type="HAMAP" id="MF_02041">
    <property type="entry name" value="DusA_subfam"/>
    <property type="match status" value="1"/>
</dbReference>
<dbReference type="PIRSF" id="PIRSF006621">
    <property type="entry name" value="Dus"/>
    <property type="match status" value="1"/>
</dbReference>
<evidence type="ECO:0000256" key="9">
    <source>
        <dbReference type="HAMAP-Rule" id="MF_02041"/>
    </source>
</evidence>
<comment type="catalytic activity">
    <reaction evidence="9">
        <text>5,6-dihydrouridine(20a) in tRNA + NADP(+) = uridine(20a) in tRNA + NADPH + H(+)</text>
        <dbReference type="Rhea" id="RHEA:53344"/>
        <dbReference type="Rhea" id="RHEA-COMP:13535"/>
        <dbReference type="Rhea" id="RHEA-COMP:13536"/>
        <dbReference type="ChEBI" id="CHEBI:15378"/>
        <dbReference type="ChEBI" id="CHEBI:57783"/>
        <dbReference type="ChEBI" id="CHEBI:58349"/>
        <dbReference type="ChEBI" id="CHEBI:65315"/>
        <dbReference type="ChEBI" id="CHEBI:74443"/>
    </reaction>
</comment>
<dbReference type="InterPro" id="IPR018517">
    <property type="entry name" value="tRNA_hU_synthase_CS"/>
</dbReference>
<dbReference type="NCBIfam" id="TIGR00742">
    <property type="entry name" value="yjbN"/>
    <property type="match status" value="1"/>
</dbReference>
<gene>
    <name evidence="9 12" type="primary">dusA</name>
    <name evidence="12" type="ORF">NYF23_07015</name>
</gene>
<evidence type="ECO:0000256" key="5">
    <source>
        <dbReference type="ARBA" id="ARBA00022694"/>
    </source>
</evidence>
<comment type="catalytic activity">
    <reaction evidence="9">
        <text>5,6-dihydrouridine(20) in tRNA + NADP(+) = uridine(20) in tRNA + NADPH + H(+)</text>
        <dbReference type="Rhea" id="RHEA:53336"/>
        <dbReference type="Rhea" id="RHEA-COMP:13533"/>
        <dbReference type="Rhea" id="RHEA-COMP:13534"/>
        <dbReference type="ChEBI" id="CHEBI:15378"/>
        <dbReference type="ChEBI" id="CHEBI:57783"/>
        <dbReference type="ChEBI" id="CHEBI:58349"/>
        <dbReference type="ChEBI" id="CHEBI:65315"/>
        <dbReference type="ChEBI" id="CHEBI:74443"/>
        <dbReference type="EC" id="1.3.1.91"/>
    </reaction>
</comment>
<comment type="catalytic activity">
    <reaction evidence="9">
        <text>5,6-dihydrouridine(20) in tRNA + NAD(+) = uridine(20) in tRNA + NADH + H(+)</text>
        <dbReference type="Rhea" id="RHEA:53340"/>
        <dbReference type="Rhea" id="RHEA-COMP:13533"/>
        <dbReference type="Rhea" id="RHEA-COMP:13534"/>
        <dbReference type="ChEBI" id="CHEBI:15378"/>
        <dbReference type="ChEBI" id="CHEBI:57540"/>
        <dbReference type="ChEBI" id="CHEBI:57945"/>
        <dbReference type="ChEBI" id="CHEBI:65315"/>
        <dbReference type="ChEBI" id="CHEBI:74443"/>
        <dbReference type="EC" id="1.3.1.91"/>
    </reaction>
</comment>
<keyword evidence="3 9" id="KW-0285">Flavoprotein</keyword>
<dbReference type="CDD" id="cd02801">
    <property type="entry name" value="DUS_like_FMN"/>
    <property type="match status" value="1"/>
</dbReference>
<keyword evidence="6 9" id="KW-0521">NADP</keyword>
<feature type="binding site" evidence="9">
    <location>
        <position position="63"/>
    </location>
    <ligand>
        <name>FMN</name>
        <dbReference type="ChEBI" id="CHEBI:58210"/>
    </ligand>
</feature>
<dbReference type="PROSITE" id="PS01136">
    <property type="entry name" value="UPF0034"/>
    <property type="match status" value="1"/>
</dbReference>
<evidence type="ECO:0000313" key="13">
    <source>
        <dbReference type="Proteomes" id="UP001059934"/>
    </source>
</evidence>
<sequence length="322" mass="36233">MIDRKFCVAPMLDWTDRHCRYFLRLISQHTMLYTEMLTTGAIIHGDSDYHLQMDAFEHPVALQLGGSNPADLATACKMAAQYDYAEINLNCGCPSDRVQNGMFGAVMMKDAEITANCIAAMREAVDLPITVKHRIGVDDYDSYDFLRDFVGRVAESGCEVFLVHARKAWLKGLSPKQNREIPELNYDRVYQLKKDFPHLEIIINGGVTTLEQSHAHLQHLDGVMVGREAYTNPYLLASVDQDIYGATHAVKTRRQIAEEFLQYADNELSNGTKLSAMTRHILGLFHGMPGARQYRRHISENAHKPSATIEVLTTALQKTSGD</sequence>
<feature type="binding site" evidence="9">
    <location>
        <begin position="226"/>
        <end position="227"/>
    </location>
    <ligand>
        <name>FMN</name>
        <dbReference type="ChEBI" id="CHEBI:58210"/>
    </ligand>
</feature>
<feature type="site" description="Interacts with tRNA" evidence="9">
    <location>
        <position position="179"/>
    </location>
</feature>
<evidence type="ECO:0000256" key="2">
    <source>
        <dbReference type="ARBA" id="ARBA00022555"/>
    </source>
</evidence>
<comment type="similarity">
    <text evidence="10">Belongs to the dus family.</text>
</comment>
<dbReference type="InterPro" id="IPR004653">
    <property type="entry name" value="DusA"/>
</dbReference>
<feature type="binding site" evidence="9">
    <location>
        <begin position="10"/>
        <end position="12"/>
    </location>
    <ligand>
        <name>FMN</name>
        <dbReference type="ChEBI" id="CHEBI:58210"/>
    </ligand>
</feature>
<evidence type="ECO:0000256" key="7">
    <source>
        <dbReference type="ARBA" id="ARBA00022884"/>
    </source>
</evidence>
<dbReference type="Gene3D" id="3.20.20.70">
    <property type="entry name" value="Aldolase class I"/>
    <property type="match status" value="1"/>
</dbReference>
<evidence type="ECO:0000256" key="8">
    <source>
        <dbReference type="ARBA" id="ARBA00023002"/>
    </source>
</evidence>
<comment type="catalytic activity">
    <reaction evidence="9">
        <text>5,6-dihydrouridine(20a) in tRNA + NAD(+) = uridine(20a) in tRNA + NADH + H(+)</text>
        <dbReference type="Rhea" id="RHEA:53348"/>
        <dbReference type="Rhea" id="RHEA-COMP:13535"/>
        <dbReference type="Rhea" id="RHEA-COMP:13536"/>
        <dbReference type="ChEBI" id="CHEBI:15378"/>
        <dbReference type="ChEBI" id="CHEBI:57540"/>
        <dbReference type="ChEBI" id="CHEBI:57945"/>
        <dbReference type="ChEBI" id="CHEBI:65315"/>
        <dbReference type="ChEBI" id="CHEBI:74443"/>
    </reaction>
</comment>
<dbReference type="InterPro" id="IPR013785">
    <property type="entry name" value="Aldolase_TIM"/>
</dbReference>
<evidence type="ECO:0000256" key="6">
    <source>
        <dbReference type="ARBA" id="ARBA00022857"/>
    </source>
</evidence>
<keyword evidence="13" id="KW-1185">Reference proteome</keyword>
<accession>A0ABY5TJ38</accession>
<keyword evidence="2 9" id="KW-0820">tRNA-binding</keyword>
<feature type="binding site" evidence="9">
    <location>
        <position position="132"/>
    </location>
    <ligand>
        <name>FMN</name>
        <dbReference type="ChEBI" id="CHEBI:58210"/>
    </ligand>
</feature>
<dbReference type="NCBIfam" id="NF008774">
    <property type="entry name" value="PRK11815.1"/>
    <property type="match status" value="1"/>
</dbReference>
<protein>
    <recommendedName>
        <fullName evidence="9">tRNA-dihydrouridine(20/20a) synthase</fullName>
        <ecNumber evidence="9">1.3.1.91</ecNumber>
    </recommendedName>
    <alternativeName>
        <fullName evidence="9">U20-specific dihydrouridine synthase</fullName>
        <shortName evidence="9">U20-specific Dus</shortName>
    </alternativeName>
    <alternativeName>
        <fullName evidence="9">tRNA-dihydrouridine synthase A</fullName>
    </alternativeName>
</protein>
<evidence type="ECO:0000259" key="11">
    <source>
        <dbReference type="Pfam" id="PF01207"/>
    </source>
</evidence>
<feature type="binding site" evidence="9">
    <location>
        <position position="164"/>
    </location>
    <ligand>
        <name>FMN</name>
        <dbReference type="ChEBI" id="CHEBI:58210"/>
    </ligand>
</feature>
<feature type="domain" description="DUS-like FMN-binding" evidence="11">
    <location>
        <begin position="8"/>
        <end position="317"/>
    </location>
</feature>
<comment type="similarity">
    <text evidence="9">Belongs to the Dus family. DusA subfamily.</text>
</comment>
<dbReference type="Gene3D" id="1.20.120.1460">
    <property type="match status" value="1"/>
</dbReference>
<dbReference type="InterPro" id="IPR001269">
    <property type="entry name" value="DUS_fam"/>
</dbReference>
<dbReference type="PANTHER" id="PTHR42907">
    <property type="entry name" value="FMN-LINKED OXIDOREDUCTASES SUPERFAMILY PROTEIN"/>
    <property type="match status" value="1"/>
</dbReference>
<organism evidence="12 13">
    <name type="scientific">SAR92 clade bacterium H455</name>
    <dbReference type="NCBI Taxonomy" id="2974818"/>
    <lineage>
        <taxon>Bacteria</taxon>
        <taxon>Pseudomonadati</taxon>
        <taxon>Pseudomonadota</taxon>
        <taxon>Gammaproteobacteria</taxon>
        <taxon>Cellvibrionales</taxon>
        <taxon>Porticoccaceae</taxon>
        <taxon>SAR92 clade</taxon>
    </lineage>
</organism>
<keyword evidence="5 9" id="KW-0819">tRNA processing</keyword>
<feature type="site" description="Interacts with tRNA" evidence="9">
    <location>
        <position position="90"/>
    </location>
</feature>
<name>A0ABY5TJ38_9GAMM</name>
<evidence type="ECO:0000256" key="4">
    <source>
        <dbReference type="ARBA" id="ARBA00022643"/>
    </source>
</evidence>
<evidence type="ECO:0000256" key="10">
    <source>
        <dbReference type="PIRNR" id="PIRNR006621"/>
    </source>
</evidence>
<dbReference type="EC" id="1.3.1.91" evidence="9"/>
<dbReference type="GO" id="GO:0102264">
    <property type="term" value="F:tRNA-dihydrouridine20 synthase activity"/>
    <property type="evidence" value="ECO:0007669"/>
    <property type="project" value="UniProtKB-EC"/>
</dbReference>
<dbReference type="EMBL" id="CP103416">
    <property type="protein sequence ID" value="UVW33797.1"/>
    <property type="molecule type" value="Genomic_DNA"/>
</dbReference>
<feature type="site" description="Interacts with tRNA; defines subfamily-specific binding signature" evidence="9">
    <location>
        <position position="292"/>
    </location>
</feature>
<dbReference type="PANTHER" id="PTHR42907:SF1">
    <property type="entry name" value="FMN-LINKED OXIDOREDUCTASES SUPERFAMILY PROTEIN"/>
    <property type="match status" value="1"/>
</dbReference>
<feature type="site" description="Interacts with tRNA; defines subfamily-specific binding signature" evidence="9">
    <location>
        <position position="176"/>
    </location>
</feature>
<keyword evidence="7 9" id="KW-0694">RNA-binding</keyword>
<dbReference type="Proteomes" id="UP001059934">
    <property type="component" value="Chromosome"/>
</dbReference>
<dbReference type="Pfam" id="PF01207">
    <property type="entry name" value="Dus"/>
    <property type="match status" value="1"/>
</dbReference>
<keyword evidence="4 9" id="KW-0288">FMN</keyword>
<feature type="binding site" evidence="9">
    <location>
        <begin position="204"/>
        <end position="206"/>
    </location>
    <ligand>
        <name>FMN</name>
        <dbReference type="ChEBI" id="CHEBI:58210"/>
    </ligand>
</feature>
<comment type="cofactor">
    <cofactor evidence="1 9 10">
        <name>FMN</name>
        <dbReference type="ChEBI" id="CHEBI:58210"/>
    </cofactor>
</comment>
<keyword evidence="8 9" id="KW-0560">Oxidoreductase</keyword>
<reference evidence="12" key="1">
    <citation type="submission" date="2022-08" db="EMBL/GenBank/DDBJ databases">
        <title>Catabolic pathway analysis in culturable SAR92 clade bacteria reveals their overlooked roles in DMSP degradation in coastal seas.</title>
        <authorList>
            <person name="He X."/>
            <person name="Zhang X."/>
            <person name="Zhang Y."/>
        </authorList>
    </citation>
    <scope>NUCLEOTIDE SEQUENCE</scope>
    <source>
        <strain evidence="12">H455</strain>
    </source>
</reference>
<dbReference type="InterPro" id="IPR035587">
    <property type="entry name" value="DUS-like_FMN-bd"/>
</dbReference>
<dbReference type="SUPFAM" id="SSF51395">
    <property type="entry name" value="FMN-linked oxidoreductases"/>
    <property type="match status" value="1"/>
</dbReference>
<evidence type="ECO:0000313" key="12">
    <source>
        <dbReference type="EMBL" id="UVW33797.1"/>
    </source>
</evidence>
<comment type="function">
    <text evidence="9">Catalyzes the synthesis of 5,6-dihydrouridine (D), a modified base found in the D-loop of most tRNAs, via the reduction of the C5-C6 double bond in target uridines. Specifically modifies U20 and U20a in tRNAs.</text>
</comment>
<feature type="site" description="Interacts with tRNA; defines subfamily-specific binding signature" evidence="9">
    <location>
        <position position="295"/>
    </location>
</feature>
<evidence type="ECO:0000256" key="1">
    <source>
        <dbReference type="ARBA" id="ARBA00001917"/>
    </source>
</evidence>